<evidence type="ECO:0000256" key="4">
    <source>
        <dbReference type="ARBA" id="ARBA00023040"/>
    </source>
</evidence>
<feature type="region of interest" description="Disordered" evidence="10">
    <location>
        <begin position="331"/>
        <end position="352"/>
    </location>
</feature>
<dbReference type="SMART" id="SM01381">
    <property type="entry name" value="7TM_GPCR_Srsx"/>
    <property type="match status" value="1"/>
</dbReference>
<comment type="caution">
    <text evidence="13">The sequence shown here is derived from an EMBL/GenBank/DDBJ whole genome shotgun (WGS) entry which is preliminary data.</text>
</comment>
<evidence type="ECO:0000256" key="8">
    <source>
        <dbReference type="ARBA" id="ARBA00034104"/>
    </source>
</evidence>
<gene>
    <name evidence="13" type="ORF">CVLEPA_LOCUS14843</name>
</gene>
<dbReference type="InterPro" id="IPR017452">
    <property type="entry name" value="GPCR_Rhodpsn_7TM"/>
</dbReference>
<dbReference type="PRINTS" id="PR00243">
    <property type="entry name" value="MUSCARINICR"/>
</dbReference>
<dbReference type="PANTHER" id="PTHR24247">
    <property type="entry name" value="5-HYDROXYTRYPTAMINE RECEPTOR"/>
    <property type="match status" value="1"/>
</dbReference>
<dbReference type="Pfam" id="PF00001">
    <property type="entry name" value="7tm_1"/>
    <property type="match status" value="1"/>
</dbReference>
<evidence type="ECO:0000313" key="13">
    <source>
        <dbReference type="EMBL" id="CAK8683817.1"/>
    </source>
</evidence>
<proteinExistence type="inferred from homology"/>
<dbReference type="SUPFAM" id="SSF81321">
    <property type="entry name" value="Family A G protein-coupled receptor-like"/>
    <property type="match status" value="1"/>
</dbReference>
<evidence type="ECO:0000256" key="7">
    <source>
        <dbReference type="ARBA" id="ARBA00023224"/>
    </source>
</evidence>
<dbReference type="EMBL" id="CAWYQH010000097">
    <property type="protein sequence ID" value="CAK8683817.1"/>
    <property type="molecule type" value="Genomic_DNA"/>
</dbReference>
<feature type="domain" description="G-protein coupled receptors family 1 profile" evidence="12">
    <location>
        <begin position="48"/>
        <end position="466"/>
    </location>
</feature>
<keyword evidence="4 9" id="KW-0297">G-protein coupled receptor</keyword>
<protein>
    <recommendedName>
        <fullName evidence="12">G-protein coupled receptors family 1 profile domain-containing protein</fullName>
    </recommendedName>
</protein>
<sequence>MTAVNATAVTQLGNISTTGLYGFVERDGWEILLISIAAGFCSFITVVGNAVVILSFLVNKSLRNFSNYLILSLAVSDITIGAFSMNVFTTNNVHNRWILGESMCKAWLSVDYTASNASSMNLLVICIDRYLAIIKPTKYKRWCTPRNAAYAIIAVWTLSFLMWVPPITLWYLTSNNTLIPEGKCFIPFIHDSSVITIATICTAFYIPATMMCGLYQRVIYKIKKRRWGIKSLVVDAKKTTSKDENITSNKKKKQKTTCLKSQGRVRLSSEESSQVNAELEATKRNEVKQKLLIACDLMGKGSDVDKSKNTVEASSCSPQIKQTLLETPNKDDVIFSPESSPDRKNVTQTTLTSNHNSSKTLYASNTEYSMRTSRTSSTSVHLSRVPENGSFRPKTHSFKENSREARERRVTVLLKFILLCFIILWLPYSLIVVITALNPSLFVPPEIWALSYWLCYLNSTVNPFCYGFCNENFRRTFKVIMTTKWWTRESQKLLRVGRHGGRQQRLFAAKKKVAIPR</sequence>
<comment type="subcellular location">
    <subcellularLocation>
        <location evidence="8">Postsynaptic cell membrane</location>
        <topology evidence="8">Multi-pass membrane protein</topology>
    </subcellularLocation>
</comment>
<dbReference type="InterPro" id="IPR000276">
    <property type="entry name" value="GPCR_Rhodpsn"/>
</dbReference>
<keyword evidence="5 11" id="KW-0472">Membrane</keyword>
<feature type="transmembrane region" description="Helical" evidence="11">
    <location>
        <begin position="412"/>
        <end position="437"/>
    </location>
</feature>
<feature type="transmembrane region" description="Helical" evidence="11">
    <location>
        <begin position="148"/>
        <end position="172"/>
    </location>
</feature>
<feature type="transmembrane region" description="Helical" evidence="11">
    <location>
        <begin position="192"/>
        <end position="215"/>
    </location>
</feature>
<keyword evidence="7 9" id="KW-0807">Transducer</keyword>
<evidence type="ECO:0000256" key="3">
    <source>
        <dbReference type="ARBA" id="ARBA00022989"/>
    </source>
</evidence>
<dbReference type="PANTHER" id="PTHR24247:SF265">
    <property type="entry name" value="MUSCARINIC ACETYLCHOLINE RECEPTOR DM1"/>
    <property type="match status" value="1"/>
</dbReference>
<evidence type="ECO:0000313" key="14">
    <source>
        <dbReference type="Proteomes" id="UP001642483"/>
    </source>
</evidence>
<evidence type="ECO:0000256" key="2">
    <source>
        <dbReference type="ARBA" id="ARBA00022692"/>
    </source>
</evidence>
<dbReference type="InterPro" id="IPR000995">
    <property type="entry name" value="Musac_Ach_rcpt"/>
</dbReference>
<reference evidence="13 14" key="1">
    <citation type="submission" date="2024-02" db="EMBL/GenBank/DDBJ databases">
        <authorList>
            <person name="Daric V."/>
            <person name="Darras S."/>
        </authorList>
    </citation>
    <scope>NUCLEOTIDE SEQUENCE [LARGE SCALE GENOMIC DNA]</scope>
</reference>
<evidence type="ECO:0000256" key="6">
    <source>
        <dbReference type="ARBA" id="ARBA00023170"/>
    </source>
</evidence>
<dbReference type="PROSITE" id="PS50262">
    <property type="entry name" value="G_PROTEIN_RECEP_F1_2"/>
    <property type="match status" value="1"/>
</dbReference>
<keyword evidence="14" id="KW-1185">Reference proteome</keyword>
<name>A0ABP0FYK3_CLALP</name>
<dbReference type="Proteomes" id="UP001642483">
    <property type="component" value="Unassembled WGS sequence"/>
</dbReference>
<dbReference type="Gene3D" id="1.20.1070.10">
    <property type="entry name" value="Rhodopsin 7-helix transmembrane proteins"/>
    <property type="match status" value="2"/>
</dbReference>
<dbReference type="PRINTS" id="PR00237">
    <property type="entry name" value="GPCRRHODOPSN"/>
</dbReference>
<evidence type="ECO:0000256" key="1">
    <source>
        <dbReference type="ARBA" id="ARBA00022475"/>
    </source>
</evidence>
<keyword evidence="2 9" id="KW-0812">Transmembrane</keyword>
<keyword evidence="3 11" id="KW-1133">Transmembrane helix</keyword>
<evidence type="ECO:0000256" key="10">
    <source>
        <dbReference type="SAM" id="MobiDB-lite"/>
    </source>
</evidence>
<keyword evidence="6 9" id="KW-0675">Receptor</keyword>
<feature type="transmembrane region" description="Helical" evidence="11">
    <location>
        <begin position="31"/>
        <end position="58"/>
    </location>
</feature>
<accession>A0ABP0FYK3</accession>
<evidence type="ECO:0000256" key="9">
    <source>
        <dbReference type="RuleBase" id="RU000688"/>
    </source>
</evidence>
<organism evidence="13 14">
    <name type="scientific">Clavelina lepadiformis</name>
    <name type="common">Light-bulb sea squirt</name>
    <name type="synonym">Ascidia lepadiformis</name>
    <dbReference type="NCBI Taxonomy" id="159417"/>
    <lineage>
        <taxon>Eukaryota</taxon>
        <taxon>Metazoa</taxon>
        <taxon>Chordata</taxon>
        <taxon>Tunicata</taxon>
        <taxon>Ascidiacea</taxon>
        <taxon>Aplousobranchia</taxon>
        <taxon>Clavelinidae</taxon>
        <taxon>Clavelina</taxon>
    </lineage>
</organism>
<dbReference type="PROSITE" id="PS00237">
    <property type="entry name" value="G_PROTEIN_RECEP_F1_1"/>
    <property type="match status" value="1"/>
</dbReference>
<evidence type="ECO:0000256" key="5">
    <source>
        <dbReference type="ARBA" id="ARBA00023136"/>
    </source>
</evidence>
<feature type="transmembrane region" description="Helical" evidence="11">
    <location>
        <begin position="449"/>
        <end position="469"/>
    </location>
</feature>
<comment type="similarity">
    <text evidence="9">Belongs to the G-protein coupled receptor 1 family.</text>
</comment>
<feature type="transmembrane region" description="Helical" evidence="11">
    <location>
        <begin position="65"/>
        <end position="86"/>
    </location>
</feature>
<evidence type="ECO:0000259" key="12">
    <source>
        <dbReference type="PROSITE" id="PS50262"/>
    </source>
</evidence>
<keyword evidence="1" id="KW-1003">Cell membrane</keyword>
<evidence type="ECO:0000256" key="11">
    <source>
        <dbReference type="SAM" id="Phobius"/>
    </source>
</evidence>